<evidence type="ECO:0000256" key="2">
    <source>
        <dbReference type="ARBA" id="ARBA00023054"/>
    </source>
</evidence>
<dbReference type="Proteomes" id="UP001140172">
    <property type="component" value="Unassembled WGS sequence"/>
</dbReference>
<dbReference type="Pfam" id="PF08243">
    <property type="entry name" value="SPT2"/>
    <property type="match status" value="1"/>
</dbReference>
<dbReference type="SMART" id="SM00784">
    <property type="entry name" value="SPT2"/>
    <property type="match status" value="1"/>
</dbReference>
<feature type="compositionally biased region" description="Acidic residues" evidence="3">
    <location>
        <begin position="9"/>
        <end position="22"/>
    </location>
</feature>
<dbReference type="GO" id="GO:0042393">
    <property type="term" value="F:histone binding"/>
    <property type="evidence" value="ECO:0007669"/>
    <property type="project" value="TreeGrafter"/>
</dbReference>
<evidence type="ECO:0000256" key="3">
    <source>
        <dbReference type="SAM" id="MobiDB-lite"/>
    </source>
</evidence>
<gene>
    <name evidence="4" type="ORF">GGI15_002047</name>
</gene>
<comment type="caution">
    <text evidence="4">The sequence shown here is derived from an EMBL/GenBank/DDBJ whole genome shotgun (WGS) entry which is preliminary data.</text>
</comment>
<dbReference type="GO" id="GO:0006334">
    <property type="term" value="P:nucleosome assembly"/>
    <property type="evidence" value="ECO:0007669"/>
    <property type="project" value="TreeGrafter"/>
</dbReference>
<name>A0A9W8HHB5_9FUNG</name>
<evidence type="ECO:0000256" key="1">
    <source>
        <dbReference type="ARBA" id="ARBA00006461"/>
    </source>
</evidence>
<accession>A0A9W8HHB5</accession>
<sequence>MAALMSDYDSMDDFVVDDEEEEGGSRYRAGSIREMFGVRYHDVDDDDDDDMEVSATQLMREDRISAKMGKLEDEEEERRLEEEERNRRRRMRERERR</sequence>
<dbReference type="InterPro" id="IPR013256">
    <property type="entry name" value="Chromatin_SPT2"/>
</dbReference>
<evidence type="ECO:0000313" key="4">
    <source>
        <dbReference type="EMBL" id="KAJ2785072.1"/>
    </source>
</evidence>
<feature type="region of interest" description="Disordered" evidence="3">
    <location>
        <begin position="62"/>
        <end position="97"/>
    </location>
</feature>
<proteinExistence type="inferred from homology"/>
<dbReference type="EMBL" id="JANBUM010000097">
    <property type="protein sequence ID" value="KAJ2785072.1"/>
    <property type="molecule type" value="Genomic_DNA"/>
</dbReference>
<feature type="region of interest" description="Disordered" evidence="3">
    <location>
        <begin position="1"/>
        <end position="28"/>
    </location>
</feature>
<keyword evidence="5" id="KW-1185">Reference proteome</keyword>
<keyword evidence="2" id="KW-0175">Coiled coil</keyword>
<protein>
    <submittedName>
        <fullName evidence="4">Uncharacterized protein</fullName>
    </submittedName>
</protein>
<reference evidence="4" key="1">
    <citation type="submission" date="2022-07" db="EMBL/GenBank/DDBJ databases">
        <title>Phylogenomic reconstructions and comparative analyses of Kickxellomycotina fungi.</title>
        <authorList>
            <person name="Reynolds N.K."/>
            <person name="Stajich J.E."/>
            <person name="Barry K."/>
            <person name="Grigoriev I.V."/>
            <person name="Crous P."/>
            <person name="Smith M.E."/>
        </authorList>
    </citation>
    <scope>NUCLEOTIDE SEQUENCE</scope>
    <source>
        <strain evidence="4">BCRC 34489</strain>
    </source>
</reference>
<organism evidence="4 5">
    <name type="scientific">Coemansia interrupta</name>
    <dbReference type="NCBI Taxonomy" id="1126814"/>
    <lineage>
        <taxon>Eukaryota</taxon>
        <taxon>Fungi</taxon>
        <taxon>Fungi incertae sedis</taxon>
        <taxon>Zoopagomycota</taxon>
        <taxon>Kickxellomycotina</taxon>
        <taxon>Kickxellomycetes</taxon>
        <taxon>Kickxellales</taxon>
        <taxon>Kickxellaceae</taxon>
        <taxon>Coemansia</taxon>
    </lineage>
</organism>
<evidence type="ECO:0000313" key="5">
    <source>
        <dbReference type="Proteomes" id="UP001140172"/>
    </source>
</evidence>
<dbReference type="GO" id="GO:0003677">
    <property type="term" value="F:DNA binding"/>
    <property type="evidence" value="ECO:0007669"/>
    <property type="project" value="TreeGrafter"/>
</dbReference>
<dbReference type="PANTHER" id="PTHR22691">
    <property type="entry name" value="YEAST SPT2-RELATED"/>
    <property type="match status" value="1"/>
</dbReference>
<dbReference type="AlphaFoldDB" id="A0A9W8HHB5"/>
<dbReference type="GO" id="GO:0005730">
    <property type="term" value="C:nucleolus"/>
    <property type="evidence" value="ECO:0007669"/>
    <property type="project" value="TreeGrafter"/>
</dbReference>
<dbReference type="PANTHER" id="PTHR22691:SF8">
    <property type="entry name" value="PROTEIN SPT2 HOMOLOG"/>
    <property type="match status" value="1"/>
</dbReference>
<comment type="similarity">
    <text evidence="1">Belongs to the SPT2 family.</text>
</comment>
<dbReference type="GO" id="GO:0006360">
    <property type="term" value="P:transcription by RNA polymerase I"/>
    <property type="evidence" value="ECO:0007669"/>
    <property type="project" value="TreeGrafter"/>
</dbReference>